<reference evidence="2 3" key="1">
    <citation type="submission" date="2019-11" db="EMBL/GenBank/DDBJ databases">
        <title>The Phosphoenolpyruvate Phosphotransferase System Regulates Serratia proteamaculans 336X Biofilm Formation and Wheat Roots colonization.</title>
        <authorList>
            <person name="Liu F."/>
        </authorList>
    </citation>
    <scope>NUCLEOTIDE SEQUENCE [LARGE SCALE GENOMIC DNA]</scope>
    <source>
        <strain evidence="2 3">336X</strain>
    </source>
</reference>
<organism evidence="2 3">
    <name type="scientific">Serratia proteamaculans</name>
    <dbReference type="NCBI Taxonomy" id="28151"/>
    <lineage>
        <taxon>Bacteria</taxon>
        <taxon>Pseudomonadati</taxon>
        <taxon>Pseudomonadota</taxon>
        <taxon>Gammaproteobacteria</taxon>
        <taxon>Enterobacterales</taxon>
        <taxon>Yersiniaceae</taxon>
        <taxon>Serratia</taxon>
    </lineage>
</organism>
<evidence type="ECO:0000313" key="3">
    <source>
        <dbReference type="Proteomes" id="UP000381260"/>
    </source>
</evidence>
<dbReference type="Proteomes" id="UP000381260">
    <property type="component" value="Chromosome"/>
</dbReference>
<evidence type="ECO:0000259" key="1">
    <source>
        <dbReference type="Pfam" id="PF13438"/>
    </source>
</evidence>
<feature type="domain" description="DUF4113" evidence="1">
    <location>
        <begin position="128"/>
        <end position="155"/>
    </location>
</feature>
<dbReference type="Pfam" id="PF13438">
    <property type="entry name" value="DUF4113"/>
    <property type="match status" value="1"/>
</dbReference>
<name>A0A5Q2VCR8_SERPR</name>
<dbReference type="InterPro" id="IPR025188">
    <property type="entry name" value="DUF4113"/>
</dbReference>
<accession>A0A5Q2VCR8</accession>
<evidence type="ECO:0000313" key="2">
    <source>
        <dbReference type="EMBL" id="QGH61381.1"/>
    </source>
</evidence>
<protein>
    <submittedName>
        <fullName evidence="2">DUF4113 domain-containing protein</fullName>
    </submittedName>
</protein>
<dbReference type="AlphaFoldDB" id="A0A5Q2VCR8"/>
<dbReference type="RefSeq" id="WP_153858573.1">
    <property type="nucleotide sequence ID" value="NZ_CP045913.1"/>
</dbReference>
<proteinExistence type="predicted"/>
<gene>
    <name evidence="2" type="ORF">GHV41_11290</name>
</gene>
<sequence>MPSPEGGSVLPRRWHDLRFVPDSQCIQVNIPFALTIQQNVPAYSILSVTGCLIPVSSPCSCPRHFLYQPGELHNRSVPLYRGVIYRSPEIAFGTKLTVPLNDTDQFALNASIQRTSFFLSGCYCRNDHGTPDSWKMKRQRLSPAWTTRLNDVPVVRLK</sequence>
<dbReference type="EMBL" id="CP045913">
    <property type="protein sequence ID" value="QGH61381.1"/>
    <property type="molecule type" value="Genomic_DNA"/>
</dbReference>